<dbReference type="Pfam" id="PF04195">
    <property type="entry name" value="Transposase_28"/>
    <property type="match status" value="1"/>
</dbReference>
<gene>
    <name evidence="2" type="ORF">RJ639_011273</name>
</gene>
<evidence type="ECO:0000313" key="3">
    <source>
        <dbReference type="Proteomes" id="UP001188597"/>
    </source>
</evidence>
<feature type="domain" description="Transposase (putative) gypsy type" evidence="1">
    <location>
        <begin position="37"/>
        <end position="89"/>
    </location>
</feature>
<reference evidence="2" key="1">
    <citation type="submission" date="2022-12" db="EMBL/GenBank/DDBJ databases">
        <title>Draft genome assemblies for two species of Escallonia (Escalloniales).</title>
        <authorList>
            <person name="Chanderbali A."/>
            <person name="Dervinis C."/>
            <person name="Anghel I."/>
            <person name="Soltis D."/>
            <person name="Soltis P."/>
            <person name="Zapata F."/>
        </authorList>
    </citation>
    <scope>NUCLEOTIDE SEQUENCE</scope>
    <source>
        <strain evidence="2">UCBG64.0493</strain>
        <tissue evidence="2">Leaf</tissue>
    </source>
</reference>
<proteinExistence type="predicted"/>
<accession>A0AA88VNT9</accession>
<name>A0AA88VNT9_9ASTE</name>
<dbReference type="Proteomes" id="UP001188597">
    <property type="component" value="Unassembled WGS sequence"/>
</dbReference>
<protein>
    <recommendedName>
        <fullName evidence="1">Transposase (putative) gypsy type domain-containing protein</fullName>
    </recommendedName>
</protein>
<dbReference type="InterPro" id="IPR007321">
    <property type="entry name" value="Transposase_28"/>
</dbReference>
<keyword evidence="3" id="KW-1185">Reference proteome</keyword>
<sequence>MGLIWEYPIPEGLQEPVNYVTKFKTGIYKEQVKSRDRLPLHLFALSFFKHYHMASGQLVPNGWRKLVGIIYLVETSGYKPDPTDFMRVFFKI</sequence>
<comment type="caution">
    <text evidence="2">The sequence shown here is derived from an EMBL/GenBank/DDBJ whole genome shotgun (WGS) entry which is preliminary data.</text>
</comment>
<dbReference type="EMBL" id="JAVXUP010001447">
    <property type="protein sequence ID" value="KAK3011557.1"/>
    <property type="molecule type" value="Genomic_DNA"/>
</dbReference>
<evidence type="ECO:0000313" key="2">
    <source>
        <dbReference type="EMBL" id="KAK3011557.1"/>
    </source>
</evidence>
<dbReference type="AlphaFoldDB" id="A0AA88VNT9"/>
<evidence type="ECO:0000259" key="1">
    <source>
        <dbReference type="Pfam" id="PF04195"/>
    </source>
</evidence>
<organism evidence="2 3">
    <name type="scientific">Escallonia herrerae</name>
    <dbReference type="NCBI Taxonomy" id="1293975"/>
    <lineage>
        <taxon>Eukaryota</taxon>
        <taxon>Viridiplantae</taxon>
        <taxon>Streptophyta</taxon>
        <taxon>Embryophyta</taxon>
        <taxon>Tracheophyta</taxon>
        <taxon>Spermatophyta</taxon>
        <taxon>Magnoliopsida</taxon>
        <taxon>eudicotyledons</taxon>
        <taxon>Gunneridae</taxon>
        <taxon>Pentapetalae</taxon>
        <taxon>asterids</taxon>
        <taxon>campanulids</taxon>
        <taxon>Escalloniales</taxon>
        <taxon>Escalloniaceae</taxon>
        <taxon>Escallonia</taxon>
    </lineage>
</organism>